<dbReference type="Pfam" id="PF01386">
    <property type="entry name" value="Ribosomal_L25p"/>
    <property type="match status" value="1"/>
</dbReference>
<dbReference type="Gene3D" id="2.40.240.10">
    <property type="entry name" value="Ribosomal Protein L25, Chain P"/>
    <property type="match status" value="1"/>
</dbReference>
<feature type="compositionally biased region" description="Basic and acidic residues" evidence="6">
    <location>
        <begin position="207"/>
        <end position="216"/>
    </location>
</feature>
<proteinExistence type="inferred from homology"/>
<dbReference type="HAMAP" id="MF_01334">
    <property type="entry name" value="Ribosomal_bL25_CTC"/>
    <property type="match status" value="1"/>
</dbReference>
<dbReference type="AlphaFoldDB" id="A0A916RUE5"/>
<reference evidence="9" key="2">
    <citation type="submission" date="2020-09" db="EMBL/GenBank/DDBJ databases">
        <authorList>
            <person name="Sun Q."/>
            <person name="Zhou Y."/>
        </authorList>
    </citation>
    <scope>NUCLEOTIDE SEQUENCE</scope>
    <source>
        <strain evidence="9">CGMCC 1.15447</strain>
    </source>
</reference>
<dbReference type="PANTHER" id="PTHR33284">
    <property type="entry name" value="RIBOSOMAL PROTEIN L25/GLN-TRNA SYNTHETASE, ANTI-CODON-BINDING DOMAIN-CONTAINING PROTEIN"/>
    <property type="match status" value="1"/>
</dbReference>
<keyword evidence="3 5" id="KW-0689">Ribosomal protein</keyword>
<evidence type="ECO:0000313" key="9">
    <source>
        <dbReference type="EMBL" id="GGA69942.1"/>
    </source>
</evidence>
<dbReference type="InterPro" id="IPR001021">
    <property type="entry name" value="Ribosomal_bL25_long"/>
</dbReference>
<dbReference type="NCBIfam" id="TIGR00731">
    <property type="entry name" value="bL25_bact_ctc"/>
    <property type="match status" value="1"/>
</dbReference>
<feature type="compositionally biased region" description="Low complexity" evidence="6">
    <location>
        <begin position="217"/>
        <end position="228"/>
    </location>
</feature>
<evidence type="ECO:0000256" key="1">
    <source>
        <dbReference type="ARBA" id="ARBA00022730"/>
    </source>
</evidence>
<name>A0A916RUE5_9BACT</name>
<feature type="domain" description="Large ribosomal subunit protein bL25 beta" evidence="8">
    <location>
        <begin position="106"/>
        <end position="187"/>
    </location>
</feature>
<dbReference type="GO" id="GO:0006412">
    <property type="term" value="P:translation"/>
    <property type="evidence" value="ECO:0007669"/>
    <property type="project" value="UniProtKB-UniRule"/>
</dbReference>
<evidence type="ECO:0000256" key="5">
    <source>
        <dbReference type="HAMAP-Rule" id="MF_01334"/>
    </source>
</evidence>
<dbReference type="Pfam" id="PF14693">
    <property type="entry name" value="Ribosomal_TL5_C"/>
    <property type="match status" value="1"/>
</dbReference>
<evidence type="ECO:0000256" key="4">
    <source>
        <dbReference type="ARBA" id="ARBA00023274"/>
    </source>
</evidence>
<evidence type="ECO:0000256" key="3">
    <source>
        <dbReference type="ARBA" id="ARBA00022980"/>
    </source>
</evidence>
<dbReference type="SUPFAM" id="SSF50715">
    <property type="entry name" value="Ribosomal protein L25-like"/>
    <property type="match status" value="1"/>
</dbReference>
<keyword evidence="4 5" id="KW-0687">Ribonucleoprotein</keyword>
<keyword evidence="2 5" id="KW-0694">RNA-binding</keyword>
<dbReference type="GO" id="GO:0003735">
    <property type="term" value="F:structural constituent of ribosome"/>
    <property type="evidence" value="ECO:0007669"/>
    <property type="project" value="InterPro"/>
</dbReference>
<feature type="domain" description="Large ribosomal subunit protein bL25 L25" evidence="7">
    <location>
        <begin position="10"/>
        <end position="97"/>
    </location>
</feature>
<dbReference type="CDD" id="cd00495">
    <property type="entry name" value="Ribosomal_L25_TL5_CTC"/>
    <property type="match status" value="1"/>
</dbReference>
<feature type="compositionally biased region" description="Low complexity" evidence="6">
    <location>
        <begin position="194"/>
        <end position="206"/>
    </location>
</feature>
<comment type="similarity">
    <text evidence="5">Belongs to the bacterial ribosomal protein bL25 family. CTC subfamily.</text>
</comment>
<feature type="region of interest" description="Disordered" evidence="6">
    <location>
        <begin position="194"/>
        <end position="228"/>
    </location>
</feature>
<dbReference type="Proteomes" id="UP000648801">
    <property type="component" value="Unassembled WGS sequence"/>
</dbReference>
<reference evidence="9" key="1">
    <citation type="journal article" date="2014" name="Int. J. Syst. Evol. Microbiol.">
        <title>Complete genome sequence of Corynebacterium casei LMG S-19264T (=DSM 44701T), isolated from a smear-ripened cheese.</title>
        <authorList>
            <consortium name="US DOE Joint Genome Institute (JGI-PGF)"/>
            <person name="Walter F."/>
            <person name="Albersmeier A."/>
            <person name="Kalinowski J."/>
            <person name="Ruckert C."/>
        </authorList>
    </citation>
    <scope>NUCLEOTIDE SEQUENCE</scope>
    <source>
        <strain evidence="9">CGMCC 1.15447</strain>
    </source>
</reference>
<dbReference type="InterPro" id="IPR029751">
    <property type="entry name" value="Ribosomal_L25_dom"/>
</dbReference>
<dbReference type="EMBL" id="BMJB01000001">
    <property type="protein sequence ID" value="GGA69942.1"/>
    <property type="molecule type" value="Genomic_DNA"/>
</dbReference>
<comment type="function">
    <text evidence="5">This is one of the proteins that binds to the 5S RNA in the ribosome where it forms part of the central protuberance.</text>
</comment>
<keyword evidence="1 5" id="KW-0699">rRNA-binding</keyword>
<dbReference type="Gene3D" id="2.170.120.20">
    <property type="entry name" value="Ribosomal protein L25, beta domain"/>
    <property type="match status" value="1"/>
</dbReference>
<evidence type="ECO:0000259" key="8">
    <source>
        <dbReference type="Pfam" id="PF14693"/>
    </source>
</evidence>
<dbReference type="InterPro" id="IPR020056">
    <property type="entry name" value="Rbsml_bL25/Gln-tRNA_synth_N"/>
</dbReference>
<evidence type="ECO:0000259" key="7">
    <source>
        <dbReference type="Pfam" id="PF01386"/>
    </source>
</evidence>
<dbReference type="GO" id="GO:0022625">
    <property type="term" value="C:cytosolic large ribosomal subunit"/>
    <property type="evidence" value="ECO:0007669"/>
    <property type="project" value="TreeGrafter"/>
</dbReference>
<dbReference type="InterPro" id="IPR037121">
    <property type="entry name" value="Ribosomal_bL25_C"/>
</dbReference>
<evidence type="ECO:0000256" key="2">
    <source>
        <dbReference type="ARBA" id="ARBA00022884"/>
    </source>
</evidence>
<dbReference type="InterPro" id="IPR011035">
    <property type="entry name" value="Ribosomal_bL25/Gln-tRNA_synth"/>
</dbReference>
<dbReference type="InterPro" id="IPR020930">
    <property type="entry name" value="Ribosomal_uL5_bac-type"/>
</dbReference>
<sequence length="228" mass="24075">MAGTTEAVVATPRTGKFNKNAARRVRVAGKIPAVVYGAGQDAVAVAVDPKVITKILHSESGHNSIFDLNVEGSAVVKAMIVDWQHEPIKGKLLHIDLKRIAMDKVMRVSVPIQLVGVAVGVKAQGGILEHVLREVEIECLPADIPSHLDVDISGLELHGLIRVKDLPHSGSIKFLEDEDTTVAHVTVIKEEAAPVAEEGAAAPTEPEVAKKGKTDEAAAAPAADAKKK</sequence>
<comment type="caution">
    <text evidence="9">The sequence shown here is derived from an EMBL/GenBank/DDBJ whole genome shotgun (WGS) entry which is preliminary data.</text>
</comment>
<keyword evidence="10" id="KW-1185">Reference proteome</keyword>
<dbReference type="InterPro" id="IPR020057">
    <property type="entry name" value="Ribosomal_bL25_b-dom"/>
</dbReference>
<comment type="subunit">
    <text evidence="5">Part of the 50S ribosomal subunit; part of the 5S rRNA/L5/L18/L25 subcomplex. Contacts the 5S rRNA. Binds to the 5S rRNA independently of L5 and L18.</text>
</comment>
<accession>A0A916RUE5</accession>
<protein>
    <recommendedName>
        <fullName evidence="5">Large ribosomal subunit protein bL25</fullName>
    </recommendedName>
    <alternativeName>
        <fullName evidence="5">General stress protein CTC</fullName>
    </alternativeName>
</protein>
<dbReference type="RefSeq" id="WP_188759308.1">
    <property type="nucleotide sequence ID" value="NZ_BMJB01000001.1"/>
</dbReference>
<evidence type="ECO:0000256" key="6">
    <source>
        <dbReference type="SAM" id="MobiDB-lite"/>
    </source>
</evidence>
<gene>
    <name evidence="5 9" type="primary">rplY</name>
    <name evidence="5" type="synonym">ctc</name>
    <name evidence="9" type="ORF">GCM10011507_21870</name>
</gene>
<evidence type="ECO:0000313" key="10">
    <source>
        <dbReference type="Proteomes" id="UP000648801"/>
    </source>
</evidence>
<organism evidence="9 10">
    <name type="scientific">Edaphobacter acidisoli</name>
    <dbReference type="NCBI Taxonomy" id="2040573"/>
    <lineage>
        <taxon>Bacteria</taxon>
        <taxon>Pseudomonadati</taxon>
        <taxon>Acidobacteriota</taxon>
        <taxon>Terriglobia</taxon>
        <taxon>Terriglobales</taxon>
        <taxon>Acidobacteriaceae</taxon>
        <taxon>Edaphobacter</taxon>
    </lineage>
</organism>
<dbReference type="GO" id="GO:0008097">
    <property type="term" value="F:5S rRNA binding"/>
    <property type="evidence" value="ECO:0007669"/>
    <property type="project" value="InterPro"/>
</dbReference>
<dbReference type="PANTHER" id="PTHR33284:SF1">
    <property type="entry name" value="RIBOSOMAL PROTEIN L25_GLN-TRNA SYNTHETASE, ANTI-CODON-BINDING DOMAIN-CONTAINING PROTEIN"/>
    <property type="match status" value="1"/>
</dbReference>